<organism evidence="1 2">
    <name type="scientific">Araneus ventricosus</name>
    <name type="common">Orbweaver spider</name>
    <name type="synonym">Epeira ventricosa</name>
    <dbReference type="NCBI Taxonomy" id="182803"/>
    <lineage>
        <taxon>Eukaryota</taxon>
        <taxon>Metazoa</taxon>
        <taxon>Ecdysozoa</taxon>
        <taxon>Arthropoda</taxon>
        <taxon>Chelicerata</taxon>
        <taxon>Arachnida</taxon>
        <taxon>Araneae</taxon>
        <taxon>Araneomorphae</taxon>
        <taxon>Entelegynae</taxon>
        <taxon>Araneoidea</taxon>
        <taxon>Araneidae</taxon>
        <taxon>Araneus</taxon>
    </lineage>
</organism>
<evidence type="ECO:0000313" key="1">
    <source>
        <dbReference type="EMBL" id="GBM05583.1"/>
    </source>
</evidence>
<gene>
    <name evidence="1" type="ORF">AVEN_94843_1</name>
</gene>
<protein>
    <submittedName>
        <fullName evidence="1">Uncharacterized protein</fullName>
    </submittedName>
</protein>
<dbReference type="AlphaFoldDB" id="A0A4Y2CMJ8"/>
<evidence type="ECO:0000313" key="2">
    <source>
        <dbReference type="Proteomes" id="UP000499080"/>
    </source>
</evidence>
<dbReference type="EMBL" id="BGPR01000215">
    <property type="protein sequence ID" value="GBM05583.1"/>
    <property type="molecule type" value="Genomic_DNA"/>
</dbReference>
<keyword evidence="2" id="KW-1185">Reference proteome</keyword>
<comment type="caution">
    <text evidence="1">The sequence shown here is derived from an EMBL/GenBank/DDBJ whole genome shotgun (WGS) entry which is preliminary data.</text>
</comment>
<accession>A0A4Y2CMJ8</accession>
<name>A0A4Y2CMJ8_ARAVE</name>
<dbReference type="Proteomes" id="UP000499080">
    <property type="component" value="Unassembled WGS sequence"/>
</dbReference>
<sequence>MLYRVSTCCLGLLDHQIFLQSRTYGTSLDHNNSVIHKQHYSSLYLLTKCNSHGTPSHKLTSDTCTTQCMHVSMLAFKILAATPVIIVPAIHIGNGSSRAYFNL</sequence>
<reference evidence="1 2" key="1">
    <citation type="journal article" date="2019" name="Sci. Rep.">
        <title>Orb-weaving spider Araneus ventricosus genome elucidates the spidroin gene catalogue.</title>
        <authorList>
            <person name="Kono N."/>
            <person name="Nakamura H."/>
            <person name="Ohtoshi R."/>
            <person name="Moran D.A.P."/>
            <person name="Shinohara A."/>
            <person name="Yoshida Y."/>
            <person name="Fujiwara M."/>
            <person name="Mori M."/>
            <person name="Tomita M."/>
            <person name="Arakawa K."/>
        </authorList>
    </citation>
    <scope>NUCLEOTIDE SEQUENCE [LARGE SCALE GENOMIC DNA]</scope>
</reference>
<proteinExistence type="predicted"/>